<dbReference type="AlphaFoldDB" id="S3IYK5"/>
<dbReference type="STRING" id="566551.HMPREF0201_01933"/>
<evidence type="ECO:0000313" key="2">
    <source>
        <dbReference type="Proteomes" id="UP000014585"/>
    </source>
</evidence>
<protein>
    <submittedName>
        <fullName evidence="1">Uncharacterized protein</fullName>
    </submittedName>
</protein>
<proteinExistence type="predicted"/>
<dbReference type="EMBL" id="ATDT01000011">
    <property type="protein sequence ID" value="EPF17576.1"/>
    <property type="molecule type" value="Genomic_DNA"/>
</dbReference>
<sequence length="39" mass="4548">MSHSPRLILLISDQQKRLSIAEEEPQLSFRHLDISLKMS</sequence>
<dbReference type="Proteomes" id="UP000014585">
    <property type="component" value="Unassembled WGS sequence"/>
</dbReference>
<reference evidence="1 2" key="1">
    <citation type="submission" date="2013-04" db="EMBL/GenBank/DDBJ databases">
        <authorList>
            <person name="Weinstock G."/>
            <person name="Sodergren E."/>
            <person name="Lobos E.A."/>
            <person name="Fulton L."/>
            <person name="Fulton R."/>
            <person name="Courtney L."/>
            <person name="Fronick C."/>
            <person name="O'Laughlin M."/>
            <person name="Godfrey J."/>
            <person name="Wilson R.M."/>
            <person name="Miner T."/>
            <person name="Farmer C."/>
            <person name="Delehaunty K."/>
            <person name="Cordes M."/>
            <person name="Minx P."/>
            <person name="Tomlinson C."/>
            <person name="Chen J."/>
            <person name="Wollam A."/>
            <person name="Pepin K.H."/>
            <person name="Palsikar V.B."/>
            <person name="Zhang X."/>
            <person name="Suruliraj S."/>
            <person name="Perna N.T."/>
            <person name="Plunkett G."/>
            <person name="Warren W."/>
            <person name="Mitreva M."/>
            <person name="Mardis E.R."/>
            <person name="Wilson R.K."/>
        </authorList>
    </citation>
    <scope>NUCLEOTIDE SEQUENCE [LARGE SCALE GENOMIC DNA]</scope>
    <source>
        <strain evidence="1 2">DSM 4568</strain>
    </source>
</reference>
<name>S3IYK5_9ENTR</name>
<gene>
    <name evidence="1" type="ORF">HMPREF0201_01933</name>
</gene>
<dbReference type="HOGENOM" id="CLU_3306747_0_0_6"/>
<evidence type="ECO:0000313" key="1">
    <source>
        <dbReference type="EMBL" id="EPF17576.1"/>
    </source>
</evidence>
<organism evidence="1 2">
    <name type="scientific">Cedecea davisae DSM 4568</name>
    <dbReference type="NCBI Taxonomy" id="566551"/>
    <lineage>
        <taxon>Bacteria</taxon>
        <taxon>Pseudomonadati</taxon>
        <taxon>Pseudomonadota</taxon>
        <taxon>Gammaproteobacteria</taxon>
        <taxon>Enterobacterales</taxon>
        <taxon>Enterobacteriaceae</taxon>
        <taxon>Cedecea</taxon>
    </lineage>
</organism>
<accession>S3IYK5</accession>
<comment type="caution">
    <text evidence="1">The sequence shown here is derived from an EMBL/GenBank/DDBJ whole genome shotgun (WGS) entry which is preliminary data.</text>
</comment>